<feature type="region of interest" description="Disordered" evidence="9">
    <location>
        <begin position="221"/>
        <end position="309"/>
    </location>
</feature>
<evidence type="ECO:0000313" key="11">
    <source>
        <dbReference type="EMBL" id="RKO97817.1"/>
    </source>
</evidence>
<dbReference type="InterPro" id="IPR036575">
    <property type="entry name" value="TFIIS_cen_dom_sf"/>
</dbReference>
<sequence length="773" mass="78989">MATLQLTPSKAPHGDAVPDQAPPTNGAAVVAHSADTAASTAHKVAATARVEGDNHPPGADFQASQTTSNAPSTATSTPTLKKRRRPRNTPTLAALTRRINRAGDPPLVLRKLLGKPEGADMWCTCREGENERFMVGCDLCGEWYHGDCVGMDQKEAKKYKAYFCMACQVLNPHLAKRMAGGHEAVNAAAMLPPAAPAAPLAIVTEKADPADSPTTLATSVSALAKKRRSADGGKAAGPKPVKRMKAESSPQITEGQSAASALSTSAPSAPSAPTSAPVPPVTPISGSSAAVAPGSATSATTATPAAGPTLHPIRANLIKSLTTTLTAIFQQVAADPTSVGLDVATPVDAMLSNEAPNEVAPVTAHDHATVAAAAKSTICVDLTQPEAYAQRMEAALFATFHGTGMTGATTTTPSASPASTYYGTVAPGSAYKARARMLQFNLRDASNQRLKRLVVTGELNPASLATVPPEALGADAVAEAVAAVRQRSIIDAHVTAEDDPVLEATHRPPGSVDVDVAVGEVLESTVQTIPLAQPEMASTHGAHASSPMVVDTDNDSAAASAATAADGAVAKDNQDDDEDAEVVASFSPTTSPPPESLRSALPCSPTKKPGAAPDATDTSPPATEGEIYSPHTPPYPPPSPVPDFDDFVLEKQGQGVEMETDATDADAMPTPVTDRPTGSRSDSVWQGRLTMPFVASFDIDVVPCAGAPLSASEWLAILTPSALTIDPHYNEQGHGCRAASAAASAASSASAAACGSATGSVWHAISRCPGERV</sequence>
<dbReference type="GO" id="GO:0008270">
    <property type="term" value="F:zinc ion binding"/>
    <property type="evidence" value="ECO:0007669"/>
    <property type="project" value="UniProtKB-KW"/>
</dbReference>
<dbReference type="InterPro" id="IPR011011">
    <property type="entry name" value="Znf_FYVE_PHD"/>
</dbReference>
<feature type="region of interest" description="Disordered" evidence="9">
    <location>
        <begin position="50"/>
        <end position="90"/>
    </location>
</feature>
<comment type="subcellular location">
    <subcellularLocation>
        <location evidence="2">Nucleus</location>
    </subcellularLocation>
</comment>
<evidence type="ECO:0000313" key="12">
    <source>
        <dbReference type="Proteomes" id="UP000268535"/>
    </source>
</evidence>
<feature type="compositionally biased region" description="Low complexity" evidence="9">
    <location>
        <begin position="257"/>
        <end position="275"/>
    </location>
</feature>
<feature type="compositionally biased region" description="Low complexity" evidence="9">
    <location>
        <begin position="609"/>
        <end position="623"/>
    </location>
</feature>
<dbReference type="PROSITE" id="PS01359">
    <property type="entry name" value="ZF_PHD_1"/>
    <property type="match status" value="1"/>
</dbReference>
<dbReference type="PROSITE" id="PS51321">
    <property type="entry name" value="TFIIS_CENTRAL"/>
    <property type="match status" value="1"/>
</dbReference>
<name>A0A4V1ITP9_9FUNG</name>
<proteinExistence type="inferred from homology"/>
<dbReference type="Pfam" id="PF07500">
    <property type="entry name" value="TFIIS_M"/>
    <property type="match status" value="1"/>
</dbReference>
<comment type="similarity">
    <text evidence="3">Belongs to the BYE1 family.</text>
</comment>
<dbReference type="Pfam" id="PF00628">
    <property type="entry name" value="PHD"/>
    <property type="match status" value="1"/>
</dbReference>
<evidence type="ECO:0000259" key="10">
    <source>
        <dbReference type="PROSITE" id="PS51321"/>
    </source>
</evidence>
<dbReference type="InterPro" id="IPR037869">
    <property type="entry name" value="Spp1/CFP1"/>
</dbReference>
<dbReference type="GO" id="GO:0048188">
    <property type="term" value="C:Set1C/COMPASS complex"/>
    <property type="evidence" value="ECO:0007669"/>
    <property type="project" value="InterPro"/>
</dbReference>
<feature type="region of interest" description="Disordered" evidence="9">
    <location>
        <begin position="665"/>
        <end position="684"/>
    </location>
</feature>
<feature type="region of interest" description="Disordered" evidence="9">
    <location>
        <begin position="1"/>
        <end position="26"/>
    </location>
</feature>
<dbReference type="Gene3D" id="3.30.40.10">
    <property type="entry name" value="Zinc/RING finger domain, C3HC4 (zinc finger)"/>
    <property type="match status" value="1"/>
</dbReference>
<protein>
    <recommendedName>
        <fullName evidence="4">Transcription factor BYE1</fullName>
    </recommendedName>
</protein>
<dbReference type="Proteomes" id="UP000268535">
    <property type="component" value="Unassembled WGS sequence"/>
</dbReference>
<keyword evidence="6" id="KW-0863">Zinc-finger</keyword>
<feature type="domain" description="TFIIS central" evidence="10">
    <location>
        <begin position="313"/>
        <end position="500"/>
    </location>
</feature>
<keyword evidence="7" id="KW-0862">Zinc</keyword>
<feature type="compositionally biased region" description="Low complexity" evidence="9">
    <location>
        <begin position="283"/>
        <end position="309"/>
    </location>
</feature>
<feature type="region of interest" description="Disordered" evidence="9">
    <location>
        <begin position="536"/>
        <end position="642"/>
    </location>
</feature>
<dbReference type="GO" id="GO:0006351">
    <property type="term" value="P:DNA-templated transcription"/>
    <property type="evidence" value="ECO:0007669"/>
    <property type="project" value="InterPro"/>
</dbReference>
<dbReference type="SMART" id="SM00249">
    <property type="entry name" value="PHD"/>
    <property type="match status" value="1"/>
</dbReference>
<gene>
    <name evidence="11" type="ORF">CAUPRSCDRAFT_10537</name>
</gene>
<feature type="compositionally biased region" description="Pro residues" evidence="9">
    <location>
        <begin position="631"/>
        <end position="641"/>
    </location>
</feature>
<dbReference type="EMBL" id="ML009161">
    <property type="protein sequence ID" value="RKO97817.1"/>
    <property type="molecule type" value="Genomic_DNA"/>
</dbReference>
<dbReference type="InterPro" id="IPR013083">
    <property type="entry name" value="Znf_RING/FYVE/PHD"/>
</dbReference>
<organism evidence="11 12">
    <name type="scientific">Caulochytrium protostelioides</name>
    <dbReference type="NCBI Taxonomy" id="1555241"/>
    <lineage>
        <taxon>Eukaryota</taxon>
        <taxon>Fungi</taxon>
        <taxon>Fungi incertae sedis</taxon>
        <taxon>Chytridiomycota</taxon>
        <taxon>Chytridiomycota incertae sedis</taxon>
        <taxon>Chytridiomycetes</taxon>
        <taxon>Caulochytriales</taxon>
        <taxon>Caulochytriaceae</taxon>
        <taxon>Caulochytrium</taxon>
    </lineage>
</organism>
<dbReference type="PANTHER" id="PTHR46174">
    <property type="entry name" value="CXXC-TYPE ZINC FINGER PROTEIN 1"/>
    <property type="match status" value="1"/>
</dbReference>
<reference evidence="12" key="1">
    <citation type="journal article" date="2018" name="Nat. Microbiol.">
        <title>Leveraging single-cell genomics to expand the fungal tree of life.</title>
        <authorList>
            <person name="Ahrendt S.R."/>
            <person name="Quandt C.A."/>
            <person name="Ciobanu D."/>
            <person name="Clum A."/>
            <person name="Salamov A."/>
            <person name="Andreopoulos B."/>
            <person name="Cheng J.F."/>
            <person name="Woyke T."/>
            <person name="Pelin A."/>
            <person name="Henrissat B."/>
            <person name="Reynolds N.K."/>
            <person name="Benny G.L."/>
            <person name="Smith M.E."/>
            <person name="James T.Y."/>
            <person name="Grigoriev I.V."/>
        </authorList>
    </citation>
    <scope>NUCLEOTIDE SEQUENCE [LARGE SCALE GENOMIC DNA]</scope>
    <source>
        <strain evidence="12">ATCC 52028</strain>
    </source>
</reference>
<evidence type="ECO:0000256" key="3">
    <source>
        <dbReference type="ARBA" id="ARBA00011050"/>
    </source>
</evidence>
<dbReference type="InterPro" id="IPR019787">
    <property type="entry name" value="Znf_PHD-finger"/>
</dbReference>
<dbReference type="AlphaFoldDB" id="A0A4V1ITP9"/>
<evidence type="ECO:0000256" key="5">
    <source>
        <dbReference type="ARBA" id="ARBA00022723"/>
    </source>
</evidence>
<comment type="function">
    <text evidence="1">Negative regulator of transcription elongation.</text>
</comment>
<dbReference type="InterPro" id="IPR001965">
    <property type="entry name" value="Znf_PHD"/>
</dbReference>
<evidence type="ECO:0000256" key="6">
    <source>
        <dbReference type="ARBA" id="ARBA00022771"/>
    </source>
</evidence>
<keyword evidence="5" id="KW-0479">Metal-binding</keyword>
<accession>A0A4V1ITP9</accession>
<dbReference type="InterPro" id="IPR003618">
    <property type="entry name" value="TFIIS_cen_dom"/>
</dbReference>
<feature type="compositionally biased region" description="Low complexity" evidence="9">
    <location>
        <begin position="555"/>
        <end position="571"/>
    </location>
</feature>
<dbReference type="PANTHER" id="PTHR46174:SF1">
    <property type="entry name" value="CXXC-TYPE ZINC FINGER PROTEIN 1"/>
    <property type="match status" value="1"/>
</dbReference>
<dbReference type="SUPFAM" id="SSF46942">
    <property type="entry name" value="Elongation factor TFIIS domain 2"/>
    <property type="match status" value="1"/>
</dbReference>
<feature type="compositionally biased region" description="Low complexity" evidence="9">
    <location>
        <begin position="62"/>
        <end position="79"/>
    </location>
</feature>
<evidence type="ECO:0000256" key="9">
    <source>
        <dbReference type="SAM" id="MobiDB-lite"/>
    </source>
</evidence>
<evidence type="ECO:0000256" key="2">
    <source>
        <dbReference type="ARBA" id="ARBA00004123"/>
    </source>
</evidence>
<evidence type="ECO:0000256" key="1">
    <source>
        <dbReference type="ARBA" id="ARBA00002311"/>
    </source>
</evidence>
<dbReference type="Gene3D" id="1.10.472.30">
    <property type="entry name" value="Transcription elongation factor S-II, central domain"/>
    <property type="match status" value="1"/>
</dbReference>
<evidence type="ECO:0000256" key="4">
    <source>
        <dbReference type="ARBA" id="ARBA00021616"/>
    </source>
</evidence>
<dbReference type="InterPro" id="IPR019786">
    <property type="entry name" value="Zinc_finger_PHD-type_CS"/>
</dbReference>
<evidence type="ECO:0000256" key="8">
    <source>
        <dbReference type="ARBA" id="ARBA00023242"/>
    </source>
</evidence>
<evidence type="ECO:0000256" key="7">
    <source>
        <dbReference type="ARBA" id="ARBA00022833"/>
    </source>
</evidence>
<keyword evidence="8" id="KW-0539">Nucleus</keyword>
<dbReference type="SUPFAM" id="SSF57903">
    <property type="entry name" value="FYVE/PHD zinc finger"/>
    <property type="match status" value="1"/>
</dbReference>
<dbReference type="GO" id="GO:0045893">
    <property type="term" value="P:positive regulation of DNA-templated transcription"/>
    <property type="evidence" value="ECO:0007669"/>
    <property type="project" value="TreeGrafter"/>
</dbReference>